<dbReference type="Proteomes" id="UP001056425">
    <property type="component" value="Chromosome"/>
</dbReference>
<dbReference type="RefSeq" id="WP_251949307.1">
    <property type="nucleotide sequence ID" value="NZ_CP080572.1"/>
</dbReference>
<gene>
    <name evidence="1" type="ORF">K1720_00695</name>
</gene>
<reference evidence="1 2" key="1">
    <citation type="submission" date="2021-08" db="EMBL/GenBank/DDBJ databases">
        <title>Thermococcus onnuriiensis IOH2.</title>
        <authorList>
            <person name="Park Y.-J."/>
        </authorList>
    </citation>
    <scope>NUCLEOTIDE SEQUENCE [LARGE SCALE GENOMIC DNA]</scope>
    <source>
        <strain evidence="1 2">IOH2</strain>
    </source>
</reference>
<keyword evidence="2" id="KW-1185">Reference proteome</keyword>
<evidence type="ECO:0000313" key="1">
    <source>
        <dbReference type="EMBL" id="USH00042.1"/>
    </source>
</evidence>
<accession>A0A9E7SD11</accession>
<name>A0A9E7SD11_9EURY</name>
<dbReference type="EMBL" id="CP080572">
    <property type="protein sequence ID" value="USH00042.1"/>
    <property type="molecule type" value="Genomic_DNA"/>
</dbReference>
<sequence length="416" mass="49106">MPVEVHNVLYSYPVYLPEIDYMIFLDVSSNELNKKILSEFSAYSGLRSAKELIFQAKLYNFNKENRAVTWGNIQSYVFEKKLRDLYQCFYYLVNFSLRITPSIILGNKLISPNRWALLSTETHTRIFSTKVSLNVFPVYIEKEALKNIKKRQVFLPLPMTLYEIKATALEFFPTGNIHILNIPLHFVDHPSREFILSEIEGSGEYYIVYAFSFLDVNTSGNNKMINIVENIMPLYPIDILLGLSVMYMESQEIGKLIWRINFNRANVERIRRVLSKRSASIYLHGAWIDLISSKFYPFFNIEENGTHLSVRAINPGFLAHMFRRIFFEKGHEDNIFLLKKLQELFSMLEEYNEIQQKKGNASIVELLGYKRQFEEKYRKKYGKGVWNLLVRASSIVRIREYVLRKYRDIILQHTRR</sequence>
<dbReference type="AlphaFoldDB" id="A0A9E7SD11"/>
<evidence type="ECO:0000313" key="2">
    <source>
        <dbReference type="Proteomes" id="UP001056425"/>
    </source>
</evidence>
<dbReference type="KEGG" id="thei:K1720_00695"/>
<organism evidence="1 2">
    <name type="scientific">Thermococcus argininiproducens</name>
    <dbReference type="NCBI Taxonomy" id="2866384"/>
    <lineage>
        <taxon>Archaea</taxon>
        <taxon>Methanobacteriati</taxon>
        <taxon>Methanobacteriota</taxon>
        <taxon>Thermococci</taxon>
        <taxon>Thermococcales</taxon>
        <taxon>Thermococcaceae</taxon>
        <taxon>Thermococcus</taxon>
    </lineage>
</organism>
<proteinExistence type="predicted"/>
<dbReference type="GeneID" id="72776816"/>
<protein>
    <submittedName>
        <fullName evidence="1">Uncharacterized protein</fullName>
    </submittedName>
</protein>